<accession>A0A346GKZ1</accession>
<reference evidence="1 2" key="1">
    <citation type="submission" date="2018-08" db="EMBL/GenBank/DDBJ databases">
        <title>Complete genome sequencing and genomic characterization of five Escherichia coli strains co-producing MCR-1 and ESBLs from different origins in China.</title>
        <authorList>
            <person name="Bai L."/>
        </authorList>
    </citation>
    <scope>NUCLEOTIDE SEQUENCE [LARGE SCALE GENOMIC DNA]</scope>
    <source>
        <strain evidence="2">cq9</strain>
    </source>
</reference>
<proteinExistence type="predicted"/>
<evidence type="ECO:0000313" key="2">
    <source>
        <dbReference type="Proteomes" id="UP000256244"/>
    </source>
</evidence>
<sequence length="77" mass="9058">MITPIFTGPFRNLKHRGYVYAQFLTVYENFSGKSMSVLLAHNCLFLLKSTTRNIRHHKAQKSCFFGVSCRNWFLIRN</sequence>
<protein>
    <submittedName>
        <fullName evidence="1">Uncharacterized protein</fullName>
    </submittedName>
</protein>
<organism evidence="1 2">
    <name type="scientific">Escherichia coli</name>
    <dbReference type="NCBI Taxonomy" id="562"/>
    <lineage>
        <taxon>Bacteria</taxon>
        <taxon>Pseudomonadati</taxon>
        <taxon>Pseudomonadota</taxon>
        <taxon>Gammaproteobacteria</taxon>
        <taxon>Enterobacterales</taxon>
        <taxon>Enterobacteriaceae</taxon>
        <taxon>Escherichia</taxon>
    </lineage>
</organism>
<name>A0A346GKZ1_ECOLX</name>
<evidence type="ECO:0000313" key="1">
    <source>
        <dbReference type="EMBL" id="AXO07937.1"/>
    </source>
</evidence>
<dbReference type="AlphaFoldDB" id="A0A346GKZ1"/>
<dbReference type="Proteomes" id="UP000256244">
    <property type="component" value="Chromosome"/>
</dbReference>
<gene>
    <name evidence="1" type="ORF">DS732_17095</name>
</gene>
<dbReference type="EMBL" id="CP031546">
    <property type="protein sequence ID" value="AXO07937.1"/>
    <property type="molecule type" value="Genomic_DNA"/>
</dbReference>